<dbReference type="EMBL" id="QXFT01002879">
    <property type="protein sequence ID" value="KAE9291982.1"/>
    <property type="molecule type" value="Genomic_DNA"/>
</dbReference>
<comment type="caution">
    <text evidence="2">The sequence shown here is derived from an EMBL/GenBank/DDBJ whole genome shotgun (WGS) entry which is preliminary data.</text>
</comment>
<keyword evidence="1" id="KW-0732">Signal</keyword>
<evidence type="ECO:0008006" key="8">
    <source>
        <dbReference type="Google" id="ProtNLM"/>
    </source>
</evidence>
<sequence>MTFFAMLLHIANTYLHAVLLRYMVPVCFLPTTPFSRVMSNPVCNMESACMRLHRECGFSFCNLTS</sequence>
<gene>
    <name evidence="3" type="ORF">PR001_g8015</name>
    <name evidence="2" type="ORF">PR002_g23797</name>
    <name evidence="4" type="ORF">PR003_g24883</name>
</gene>
<reference evidence="5 7" key="1">
    <citation type="submission" date="2018-09" db="EMBL/GenBank/DDBJ databases">
        <title>Genomic investigation of the strawberry pathogen Phytophthora fragariae indicates pathogenicity is determined by transcriptional variation in three key races.</title>
        <authorList>
            <person name="Adams T.M."/>
            <person name="Armitage A.D."/>
            <person name="Sobczyk M.K."/>
            <person name="Bates H.J."/>
            <person name="Dunwell J.M."/>
            <person name="Nellist C.F."/>
            <person name="Harrison R.J."/>
        </authorList>
    </citation>
    <scope>NUCLEOTIDE SEQUENCE [LARGE SCALE GENOMIC DNA]</scope>
    <source>
        <strain evidence="3 5">SCRP249</strain>
        <strain evidence="2 7">SCRP324</strain>
        <strain evidence="4 6">SCRP333</strain>
    </source>
</reference>
<dbReference type="Proteomes" id="UP000435112">
    <property type="component" value="Unassembled WGS sequence"/>
</dbReference>
<accession>A0A6A3ILL4</accession>
<proteinExistence type="predicted"/>
<protein>
    <recommendedName>
        <fullName evidence="8">Secreted protein</fullName>
    </recommendedName>
</protein>
<dbReference type="Proteomes" id="UP000429607">
    <property type="component" value="Unassembled WGS sequence"/>
</dbReference>
<evidence type="ECO:0000313" key="7">
    <source>
        <dbReference type="Proteomes" id="UP000435112"/>
    </source>
</evidence>
<evidence type="ECO:0000313" key="4">
    <source>
        <dbReference type="EMBL" id="KAE9291982.1"/>
    </source>
</evidence>
<organism evidence="2 7">
    <name type="scientific">Phytophthora rubi</name>
    <dbReference type="NCBI Taxonomy" id="129364"/>
    <lineage>
        <taxon>Eukaryota</taxon>
        <taxon>Sar</taxon>
        <taxon>Stramenopiles</taxon>
        <taxon>Oomycota</taxon>
        <taxon>Peronosporomycetes</taxon>
        <taxon>Peronosporales</taxon>
        <taxon>Peronosporaceae</taxon>
        <taxon>Phytophthora</taxon>
    </lineage>
</organism>
<dbReference type="AlphaFoldDB" id="A0A6A3ILL4"/>
<evidence type="ECO:0000313" key="6">
    <source>
        <dbReference type="Proteomes" id="UP000434957"/>
    </source>
</evidence>
<feature type="signal peptide" evidence="1">
    <location>
        <begin position="1"/>
        <end position="17"/>
    </location>
</feature>
<evidence type="ECO:0000313" key="3">
    <source>
        <dbReference type="EMBL" id="KAE9038294.1"/>
    </source>
</evidence>
<dbReference type="EMBL" id="QXFV01000413">
    <property type="protein sequence ID" value="KAE9038294.1"/>
    <property type="molecule type" value="Genomic_DNA"/>
</dbReference>
<evidence type="ECO:0000256" key="1">
    <source>
        <dbReference type="SAM" id="SignalP"/>
    </source>
</evidence>
<evidence type="ECO:0000313" key="5">
    <source>
        <dbReference type="Proteomes" id="UP000429607"/>
    </source>
</evidence>
<evidence type="ECO:0000313" key="2">
    <source>
        <dbReference type="EMBL" id="KAE8981548.1"/>
    </source>
</evidence>
<dbReference type="EMBL" id="QXFU01002785">
    <property type="protein sequence ID" value="KAE8981548.1"/>
    <property type="molecule type" value="Genomic_DNA"/>
</dbReference>
<keyword evidence="6" id="KW-1185">Reference proteome</keyword>
<name>A0A6A3ILL4_9STRA</name>
<feature type="chain" id="PRO_5036379752" description="Secreted protein" evidence="1">
    <location>
        <begin position="18"/>
        <end position="65"/>
    </location>
</feature>
<dbReference type="Proteomes" id="UP000434957">
    <property type="component" value="Unassembled WGS sequence"/>
</dbReference>